<dbReference type="SUPFAM" id="SSF55874">
    <property type="entry name" value="ATPase domain of HSP90 chaperone/DNA topoisomerase II/histidine kinase"/>
    <property type="match status" value="1"/>
</dbReference>
<dbReference type="EC" id="2.7.13.3" evidence="7"/>
<keyword evidence="3" id="KW-0597">Phosphoprotein</keyword>
<keyword evidence="8" id="KW-1133">Transmembrane helix</keyword>
<dbReference type="STRING" id="587.RB151_039690"/>
<protein>
    <recommendedName>
        <fullName evidence="7">Sensor protein</fullName>
        <ecNumber evidence="7">2.7.13.3</ecNumber>
    </recommendedName>
</protein>
<dbReference type="Gene3D" id="3.30.565.10">
    <property type="entry name" value="Histidine kinase-like ATPase, C-terminal domain"/>
    <property type="match status" value="1"/>
</dbReference>
<keyword evidence="8" id="KW-0812">Transmembrane</keyword>
<dbReference type="InterPro" id="IPR036890">
    <property type="entry name" value="HATPase_C_sf"/>
</dbReference>
<dbReference type="PANTHER" id="PTHR24421:SF51">
    <property type="entry name" value="NITRATE_NITRITE SENSOR PROTEIN NARX"/>
    <property type="match status" value="1"/>
</dbReference>
<dbReference type="InterPro" id="IPR003594">
    <property type="entry name" value="HATPase_dom"/>
</dbReference>
<feature type="transmembrane region" description="Helical" evidence="8">
    <location>
        <begin position="148"/>
        <end position="170"/>
    </location>
</feature>
<dbReference type="InterPro" id="IPR011712">
    <property type="entry name" value="Sig_transdc_His_kin_sub3_dim/P"/>
</dbReference>
<dbReference type="GO" id="GO:0005886">
    <property type="term" value="C:plasma membrane"/>
    <property type="evidence" value="ECO:0007669"/>
    <property type="project" value="UniProtKB-SubCell"/>
</dbReference>
<keyword evidence="4 7" id="KW-0808">Transferase</keyword>
<keyword evidence="5 7" id="KW-0418">Kinase</keyword>
<dbReference type="InterPro" id="IPR003660">
    <property type="entry name" value="HAMP_dom"/>
</dbReference>
<dbReference type="Proteomes" id="UP000216001">
    <property type="component" value="Unassembled WGS sequence"/>
</dbReference>
<dbReference type="InterPro" id="IPR050482">
    <property type="entry name" value="Sensor_HK_TwoCompSys"/>
</dbReference>
<dbReference type="RefSeq" id="WP_094962388.1">
    <property type="nucleotide sequence ID" value="NZ_CP123251.1"/>
</dbReference>
<dbReference type="SUPFAM" id="SSF158472">
    <property type="entry name" value="HAMP domain-like"/>
    <property type="match status" value="1"/>
</dbReference>
<evidence type="ECO:0000313" key="11">
    <source>
        <dbReference type="EMBL" id="OZS73340.1"/>
    </source>
</evidence>
<sequence>MSIAYHRFSIINQVIGLMLLIAVLGIIGMTISNSMIISVQGNAHAINKSGSLRMQSYHLLSLVPLNQYSDVYVSELEKNLLSNELTQVVDIEDLNPQFAELYQYWVTELKPALNHAVSPNDARLAVVTFVNKLDALVRNIDEKTERKITYVAITQMVFIGLVSLLLIFAICHFRKKIYTPWLKLLHMVNAISHQDFSQRFPVGKKQDELNSLGHTLNQMSDELAQSYHQLESRVIEKTADLQKKNKVLLYLYQSNRTLHAIGPLSIRLEKVLFELKSLIPLQNIRLRLYEENNDACFHEIHCPENEEHSLKSPKMAEHLKVISWEISDNLQRYGMILAEMDINQPLSEEQNNLVLMLVKQIAGMLAMEHQLEQQQQLLIMDERSAIARELHDSIAQSLSCLKMQISYLQMQPKTLPTKHQELLNEMRNEINSAYSQLRELLTTFRLKLTEPGLFPALESTIQEFSQRLGFQIGLNYQIPAKSLSPHQSIHIIQIIREALSNILKHANANWSQVSLIENNGLITMTIEDNGEGIQPQPTKNNHYGLIIMRERALSLNGKYQISPRVQGGTIVNVVFPLTVA</sequence>
<reference evidence="11 12" key="1">
    <citation type="submission" date="2017-07" db="EMBL/GenBank/DDBJ databases">
        <title>blaIMP-27 on transferable plasmids in Proteus mirabilis and Providencia rettgeri.</title>
        <authorList>
            <person name="Potter R."/>
        </authorList>
    </citation>
    <scope>NUCLEOTIDE SEQUENCE [LARGE SCALE GENOMIC DNA]</scope>
    <source>
        <strain evidence="11 12">PR1</strain>
    </source>
</reference>
<evidence type="ECO:0000256" key="4">
    <source>
        <dbReference type="ARBA" id="ARBA00022679"/>
    </source>
</evidence>
<dbReference type="AlphaFoldDB" id="A0A264VPR2"/>
<evidence type="ECO:0000259" key="10">
    <source>
        <dbReference type="PROSITE" id="PS50885"/>
    </source>
</evidence>
<dbReference type="Gene3D" id="1.10.287.130">
    <property type="match status" value="1"/>
</dbReference>
<gene>
    <name evidence="11" type="ORF">CHI95_17535</name>
</gene>
<dbReference type="GO" id="GO:0046983">
    <property type="term" value="F:protein dimerization activity"/>
    <property type="evidence" value="ECO:0007669"/>
    <property type="project" value="UniProtKB-UniRule"/>
</dbReference>
<dbReference type="CDD" id="cd16917">
    <property type="entry name" value="HATPase_UhpB-NarQ-NarX-like"/>
    <property type="match status" value="1"/>
</dbReference>
<comment type="subcellular location">
    <subcellularLocation>
        <location evidence="7">Cell inner membrane</location>
    </subcellularLocation>
    <subcellularLocation>
        <location evidence="2">Membrane</location>
    </subcellularLocation>
</comment>
<evidence type="ECO:0000256" key="6">
    <source>
        <dbReference type="ARBA" id="ARBA00023012"/>
    </source>
</evidence>
<proteinExistence type="predicted"/>
<dbReference type="InterPro" id="IPR005467">
    <property type="entry name" value="His_kinase_dom"/>
</dbReference>
<dbReference type="PROSITE" id="PS50109">
    <property type="entry name" value="HIS_KIN"/>
    <property type="match status" value="1"/>
</dbReference>
<evidence type="ECO:0000256" key="3">
    <source>
        <dbReference type="ARBA" id="ARBA00022553"/>
    </source>
</evidence>
<evidence type="ECO:0000256" key="5">
    <source>
        <dbReference type="ARBA" id="ARBA00022777"/>
    </source>
</evidence>
<name>A0A264VPR2_PRORE</name>
<dbReference type="Pfam" id="PF02518">
    <property type="entry name" value="HATPase_c"/>
    <property type="match status" value="1"/>
</dbReference>
<dbReference type="NCBIfam" id="NF007896">
    <property type="entry name" value="PRK10600.1"/>
    <property type="match status" value="1"/>
</dbReference>
<dbReference type="Pfam" id="PF07730">
    <property type="entry name" value="HisKA_3"/>
    <property type="match status" value="1"/>
</dbReference>
<dbReference type="CDD" id="cd06225">
    <property type="entry name" value="HAMP"/>
    <property type="match status" value="1"/>
</dbReference>
<keyword evidence="7" id="KW-0547">Nucleotide-binding</keyword>
<dbReference type="EMBL" id="NOWC01000023">
    <property type="protein sequence ID" value="OZS73340.1"/>
    <property type="molecule type" value="Genomic_DNA"/>
</dbReference>
<keyword evidence="7" id="KW-0997">Cell inner membrane</keyword>
<dbReference type="GO" id="GO:0005524">
    <property type="term" value="F:ATP binding"/>
    <property type="evidence" value="ECO:0007669"/>
    <property type="project" value="UniProtKB-UniRule"/>
</dbReference>
<dbReference type="Pfam" id="PF00672">
    <property type="entry name" value="HAMP"/>
    <property type="match status" value="1"/>
</dbReference>
<accession>A0A264VPR2</accession>
<dbReference type="PANTHER" id="PTHR24421">
    <property type="entry name" value="NITRATE/NITRITE SENSOR PROTEIN NARX-RELATED"/>
    <property type="match status" value="1"/>
</dbReference>
<evidence type="ECO:0000256" key="7">
    <source>
        <dbReference type="PIRNR" id="PIRNR003167"/>
    </source>
</evidence>
<evidence type="ECO:0000259" key="9">
    <source>
        <dbReference type="PROSITE" id="PS50109"/>
    </source>
</evidence>
<keyword evidence="7" id="KW-0067">ATP-binding</keyword>
<dbReference type="Gene3D" id="1.20.120.960">
    <property type="entry name" value="Histidine kinase NarX, sensor domain"/>
    <property type="match status" value="1"/>
</dbReference>
<feature type="domain" description="Histidine kinase" evidence="9">
    <location>
        <begin position="389"/>
        <end position="579"/>
    </location>
</feature>
<comment type="caution">
    <text evidence="11">The sequence shown here is derived from an EMBL/GenBank/DDBJ whole genome shotgun (WGS) entry which is preliminary data.</text>
</comment>
<dbReference type="PIRSF" id="PIRSF003167">
    <property type="entry name" value="STHK_NarX/NarQ"/>
    <property type="match status" value="1"/>
</dbReference>
<feature type="domain" description="HAMP" evidence="10">
    <location>
        <begin position="175"/>
        <end position="228"/>
    </location>
</feature>
<dbReference type="InterPro" id="IPR016380">
    <property type="entry name" value="Sig_transdc_His_kin_NarX/NarQ"/>
</dbReference>
<evidence type="ECO:0000256" key="1">
    <source>
        <dbReference type="ARBA" id="ARBA00000085"/>
    </source>
</evidence>
<dbReference type="GO" id="GO:0000155">
    <property type="term" value="F:phosphorelay sensor kinase activity"/>
    <property type="evidence" value="ECO:0007669"/>
    <property type="project" value="UniProtKB-UniRule"/>
</dbReference>
<evidence type="ECO:0000256" key="2">
    <source>
        <dbReference type="ARBA" id="ARBA00004370"/>
    </source>
</evidence>
<keyword evidence="6 7" id="KW-0902">Two-component regulatory system</keyword>
<evidence type="ECO:0000313" key="12">
    <source>
        <dbReference type="Proteomes" id="UP000216001"/>
    </source>
</evidence>
<dbReference type="InterPro" id="IPR042295">
    <property type="entry name" value="NarX-like_N_sf"/>
</dbReference>
<keyword evidence="7" id="KW-1003">Cell membrane</keyword>
<dbReference type="Gene3D" id="1.20.5.1930">
    <property type="match status" value="1"/>
</dbReference>
<dbReference type="SMART" id="SM00304">
    <property type="entry name" value="HAMP"/>
    <property type="match status" value="1"/>
</dbReference>
<feature type="transmembrane region" description="Helical" evidence="8">
    <location>
        <begin position="6"/>
        <end position="27"/>
    </location>
</feature>
<dbReference type="SMART" id="SM00387">
    <property type="entry name" value="HATPase_c"/>
    <property type="match status" value="1"/>
</dbReference>
<organism evidence="11 12">
    <name type="scientific">Providencia rettgeri</name>
    <dbReference type="NCBI Taxonomy" id="587"/>
    <lineage>
        <taxon>Bacteria</taxon>
        <taxon>Pseudomonadati</taxon>
        <taxon>Pseudomonadota</taxon>
        <taxon>Gammaproteobacteria</taxon>
        <taxon>Enterobacterales</taxon>
        <taxon>Morganellaceae</taxon>
        <taxon>Providencia</taxon>
    </lineage>
</organism>
<comment type="catalytic activity">
    <reaction evidence="1 7">
        <text>ATP + protein L-histidine = ADP + protein N-phospho-L-histidine.</text>
        <dbReference type="EC" id="2.7.13.3"/>
    </reaction>
</comment>
<evidence type="ECO:0000256" key="8">
    <source>
        <dbReference type="SAM" id="Phobius"/>
    </source>
</evidence>
<keyword evidence="7 8" id="KW-0472">Membrane</keyword>
<dbReference type="CDD" id="cd22900">
    <property type="entry name" value="NarX_sensor"/>
    <property type="match status" value="1"/>
</dbReference>
<dbReference type="PROSITE" id="PS50885">
    <property type="entry name" value="HAMP"/>
    <property type="match status" value="1"/>
</dbReference>